<reference evidence="8" key="2">
    <citation type="journal article" date="2007" name="Microbiology">
        <title>Insight into the haem d1 biosynthesis pathway in heliobacteria through bioinformatics analysis.</title>
        <authorList>
            <person name="Xiong J."/>
            <person name="Bauer C.E."/>
            <person name="Pancholy A."/>
        </authorList>
    </citation>
    <scope>NUCLEOTIDE SEQUENCE</scope>
</reference>
<dbReference type="InterPro" id="IPR040523">
    <property type="entry name" value="AsnC_trans_reg2"/>
</dbReference>
<protein>
    <recommendedName>
        <fullName evidence="4">siroheme decarboxylase</fullName>
        <ecNumber evidence="4">4.1.1.111</ecNumber>
    </recommendedName>
</protein>
<reference evidence="8" key="3">
    <citation type="submission" date="2007-07" db="EMBL/GenBank/DDBJ databases">
        <authorList>
            <person name="Xiong J."/>
        </authorList>
    </citation>
    <scope>NUCLEOTIDE SEQUENCE</scope>
</reference>
<dbReference type="InterPro" id="IPR019888">
    <property type="entry name" value="Tscrpt_reg_AsnC-like"/>
</dbReference>
<dbReference type="InterPro" id="IPR036390">
    <property type="entry name" value="WH_DNA-bd_sf"/>
</dbReference>
<keyword evidence="10" id="KW-1185">Reference proteome</keyword>
<dbReference type="Pfam" id="PF17805">
    <property type="entry name" value="AsnC_trans_reg2"/>
    <property type="match status" value="1"/>
</dbReference>
<dbReference type="Pfam" id="PF22451">
    <property type="entry name" value="NirdL-like_HTH"/>
    <property type="match status" value="1"/>
</dbReference>
<reference evidence="9 10" key="4">
    <citation type="submission" date="2019-03" db="EMBL/GenBank/DDBJ databases">
        <title>Genomic Encyclopedia of Type Strains, Phase IV (KMG-IV): sequencing the most valuable type-strain genomes for metagenomic binning, comparative biology and taxonomic classification.</title>
        <authorList>
            <person name="Goeker M."/>
        </authorList>
    </citation>
    <scope>NUCLEOTIDE SEQUENCE [LARGE SCALE GENOMIC DNA]</scope>
    <source>
        <strain evidence="9 10">DSM 11170</strain>
    </source>
</reference>
<proteinExistence type="inferred from homology"/>
<dbReference type="EMBL" id="SLXT01000017">
    <property type="protein sequence ID" value="TCP63604.1"/>
    <property type="molecule type" value="Genomic_DNA"/>
</dbReference>
<comment type="similarity">
    <text evidence="3">Belongs to the Ahb/Nir family.</text>
</comment>
<evidence type="ECO:0000256" key="2">
    <source>
        <dbReference type="ARBA" id="ARBA00023444"/>
    </source>
</evidence>
<evidence type="ECO:0000313" key="9">
    <source>
        <dbReference type="EMBL" id="TCP63604.1"/>
    </source>
</evidence>
<dbReference type="EMBL" id="EU068732">
    <property type="protein sequence ID" value="ABU41513.1"/>
    <property type="molecule type" value="Genomic_DNA"/>
</dbReference>
<organism evidence="8">
    <name type="scientific">Heliophilum fasciatum</name>
    <dbReference type="NCBI Taxonomy" id="35700"/>
    <lineage>
        <taxon>Bacteria</taxon>
        <taxon>Bacillati</taxon>
        <taxon>Bacillota</taxon>
        <taxon>Clostridia</taxon>
        <taxon>Eubacteriales</taxon>
        <taxon>Heliobacteriaceae</taxon>
        <taxon>Heliophilum</taxon>
    </lineage>
</organism>
<feature type="domain" description="Siroheme decarboxylase AsnC-like ligand binding" evidence="6">
    <location>
        <begin position="79"/>
        <end position="158"/>
    </location>
</feature>
<name>A7UGV5_9FIRM</name>
<evidence type="ECO:0000259" key="6">
    <source>
        <dbReference type="Pfam" id="PF17805"/>
    </source>
</evidence>
<comment type="catalytic activity">
    <reaction evidence="5">
        <text>siroheme + 2 H(+) = 12,18-didecarboxysiroheme + 2 CO2</text>
        <dbReference type="Rhea" id="RHEA:19093"/>
        <dbReference type="ChEBI" id="CHEBI:15378"/>
        <dbReference type="ChEBI" id="CHEBI:16526"/>
        <dbReference type="ChEBI" id="CHEBI:60052"/>
        <dbReference type="ChEBI" id="CHEBI:140497"/>
        <dbReference type="EC" id="4.1.1.111"/>
    </reaction>
</comment>
<dbReference type="PANTHER" id="PTHR43413">
    <property type="entry name" value="TRANSCRIPTIONAL REGULATOR, ASNC FAMILY"/>
    <property type="match status" value="1"/>
</dbReference>
<dbReference type="AlphaFoldDB" id="A7UGV5"/>
<evidence type="ECO:0000313" key="10">
    <source>
        <dbReference type="Proteomes" id="UP000294813"/>
    </source>
</evidence>
<dbReference type="SUPFAM" id="SSF46785">
    <property type="entry name" value="Winged helix' DNA-binding domain"/>
    <property type="match status" value="1"/>
</dbReference>
<keyword evidence="9" id="KW-0238">DNA-binding</keyword>
<dbReference type="EC" id="4.1.1.111" evidence="4"/>
<comment type="pathway">
    <text evidence="2">Porphyrin-containing compound metabolism.</text>
</comment>
<dbReference type="Proteomes" id="UP000294813">
    <property type="component" value="Unassembled WGS sequence"/>
</dbReference>
<dbReference type="InterPro" id="IPR053953">
    <property type="entry name" value="NirdL-like_HTH"/>
</dbReference>
<evidence type="ECO:0000313" key="8">
    <source>
        <dbReference type="EMBL" id="ABU41513.1"/>
    </source>
</evidence>
<evidence type="ECO:0000256" key="5">
    <source>
        <dbReference type="ARBA" id="ARBA00048470"/>
    </source>
</evidence>
<keyword evidence="1" id="KW-0456">Lyase</keyword>
<accession>A7UGV5</accession>
<dbReference type="Gene3D" id="3.30.70.3460">
    <property type="match status" value="1"/>
</dbReference>
<dbReference type="SMART" id="SM00344">
    <property type="entry name" value="HTH_ASNC"/>
    <property type="match status" value="1"/>
</dbReference>
<dbReference type="GO" id="GO:0016829">
    <property type="term" value="F:lyase activity"/>
    <property type="evidence" value="ECO:0007669"/>
    <property type="project" value="UniProtKB-KW"/>
</dbReference>
<dbReference type="RefSeq" id="WP_243116877.1">
    <property type="nucleotide sequence ID" value="NZ_JAOQNU010000016.1"/>
</dbReference>
<gene>
    <name evidence="8" type="primary">nirD</name>
    <name evidence="9" type="ORF">EDD73_11729</name>
</gene>
<evidence type="ECO:0000256" key="1">
    <source>
        <dbReference type="ARBA" id="ARBA00023239"/>
    </source>
</evidence>
<evidence type="ECO:0000256" key="4">
    <source>
        <dbReference type="ARBA" id="ARBA00023471"/>
    </source>
</evidence>
<sequence>MTAQQPSNATAAAESAVAMDELDRRLLNIVQTGFPIVAEPYKELGEQLGTSEEDILARLQRFKDTGAIRRIGGIFDSRKLGYRSTLCAMRVPEERYDEVAEVINAVPGVTHNYRREHEFNMWFTLIAPSTEAMEATLDQMRQASGCDIHNLPATRFFKIKVDFNL</sequence>
<reference evidence="8" key="1">
    <citation type="journal article" date="2006" name="Gene">
        <title>A specific and versatile genome walking technique.</title>
        <authorList>
            <person name="Guo H."/>
            <person name="Xiong J."/>
        </authorList>
    </citation>
    <scope>NUCLEOTIDE SEQUENCE</scope>
</reference>
<dbReference type="PANTHER" id="PTHR43413:SF1">
    <property type="entry name" value="SIROHEME DECARBOXYLASE NIRL SUBUNIT"/>
    <property type="match status" value="1"/>
</dbReference>
<dbReference type="InterPro" id="IPR036388">
    <property type="entry name" value="WH-like_DNA-bd_sf"/>
</dbReference>
<evidence type="ECO:0000256" key="3">
    <source>
        <dbReference type="ARBA" id="ARBA00023457"/>
    </source>
</evidence>
<feature type="domain" description="Siroheme decarboxylase NirL-like HTH" evidence="7">
    <location>
        <begin position="23"/>
        <end position="69"/>
    </location>
</feature>
<dbReference type="GO" id="GO:0003677">
    <property type="term" value="F:DNA binding"/>
    <property type="evidence" value="ECO:0007669"/>
    <property type="project" value="UniProtKB-KW"/>
</dbReference>
<evidence type="ECO:0000259" key="7">
    <source>
        <dbReference type="Pfam" id="PF22451"/>
    </source>
</evidence>
<dbReference type="InterPro" id="IPR050684">
    <property type="entry name" value="HTH-Siroheme_Decarb"/>
</dbReference>
<dbReference type="Gene3D" id="1.10.10.10">
    <property type="entry name" value="Winged helix-like DNA-binding domain superfamily/Winged helix DNA-binding domain"/>
    <property type="match status" value="1"/>
</dbReference>